<feature type="compositionally biased region" description="Polar residues" evidence="1">
    <location>
        <begin position="275"/>
        <end position="313"/>
    </location>
</feature>
<sequence length="367" mass="40166">MPRPCQRRRESATAKRKSTAKPKPSGPPPIRHKARQKAVHNARHGRSRGGRPSQNQRSGNGLEANQDFISFASSGNNFNVLNGAGSRQNPIALGDDDSLEDGEISEDGSDEDDDSDEDMDDAEALTINVQVQNGYKGRPGRARVMFSVVEAISVYKELHGAGFPLSRQRVKRYGREIEESYARPAHPPAAALPVRGPVALSHSSTATSHASAGGSQAQDAARDYTFDWGVHSGKSFKDVPENYLKTIAGNPSLLDKHPEIKEAFDFHRPGMRRTAPTSRQKARQQQSPVQAPTRQGRAQGSRGTPKVSWTNFKLPTGAHVGKKLNEVPENYLKTIEGMDHVMNKWVGLKEALHDYNVRTGRQGKVAG</sequence>
<evidence type="ECO:0000256" key="1">
    <source>
        <dbReference type="SAM" id="MobiDB-lite"/>
    </source>
</evidence>
<reference evidence="2" key="1">
    <citation type="journal article" date="2020" name="Stud. Mycol.">
        <title>101 Dothideomycetes genomes: a test case for predicting lifestyles and emergence of pathogens.</title>
        <authorList>
            <person name="Haridas S."/>
            <person name="Albert R."/>
            <person name="Binder M."/>
            <person name="Bloem J."/>
            <person name="Labutti K."/>
            <person name="Salamov A."/>
            <person name="Andreopoulos B."/>
            <person name="Baker S."/>
            <person name="Barry K."/>
            <person name="Bills G."/>
            <person name="Bluhm B."/>
            <person name="Cannon C."/>
            <person name="Castanera R."/>
            <person name="Culley D."/>
            <person name="Daum C."/>
            <person name="Ezra D."/>
            <person name="Gonzalez J."/>
            <person name="Henrissat B."/>
            <person name="Kuo A."/>
            <person name="Liang C."/>
            <person name="Lipzen A."/>
            <person name="Lutzoni F."/>
            <person name="Magnuson J."/>
            <person name="Mondo S."/>
            <person name="Nolan M."/>
            <person name="Ohm R."/>
            <person name="Pangilinan J."/>
            <person name="Park H.-J."/>
            <person name="Ramirez L."/>
            <person name="Alfaro M."/>
            <person name="Sun H."/>
            <person name="Tritt A."/>
            <person name="Yoshinaga Y."/>
            <person name="Zwiers L.-H."/>
            <person name="Turgeon B."/>
            <person name="Goodwin S."/>
            <person name="Spatafora J."/>
            <person name="Crous P."/>
            <person name="Grigoriev I."/>
        </authorList>
    </citation>
    <scope>NUCLEOTIDE SEQUENCE</scope>
    <source>
        <strain evidence="2">CBS 110217</strain>
    </source>
</reference>
<comment type="caution">
    <text evidence="2">The sequence shown here is derived from an EMBL/GenBank/DDBJ whole genome shotgun (WGS) entry which is preliminary data.</text>
</comment>
<accession>A0A9P4GXC2</accession>
<evidence type="ECO:0000313" key="3">
    <source>
        <dbReference type="Proteomes" id="UP000799777"/>
    </source>
</evidence>
<dbReference type="EMBL" id="ML978369">
    <property type="protein sequence ID" value="KAF2023197.1"/>
    <property type="molecule type" value="Genomic_DNA"/>
</dbReference>
<proteinExistence type="predicted"/>
<feature type="compositionally biased region" description="Acidic residues" evidence="1">
    <location>
        <begin position="94"/>
        <end position="120"/>
    </location>
</feature>
<keyword evidence="3" id="KW-1185">Reference proteome</keyword>
<feature type="region of interest" description="Disordered" evidence="1">
    <location>
        <begin position="1"/>
        <end position="120"/>
    </location>
</feature>
<protein>
    <submittedName>
        <fullName evidence="2">Uncharacterized protein</fullName>
    </submittedName>
</protein>
<feature type="compositionally biased region" description="Polar residues" evidence="1">
    <location>
        <begin position="67"/>
        <end position="89"/>
    </location>
</feature>
<organism evidence="2 3">
    <name type="scientific">Setomelanomma holmii</name>
    <dbReference type="NCBI Taxonomy" id="210430"/>
    <lineage>
        <taxon>Eukaryota</taxon>
        <taxon>Fungi</taxon>
        <taxon>Dikarya</taxon>
        <taxon>Ascomycota</taxon>
        <taxon>Pezizomycotina</taxon>
        <taxon>Dothideomycetes</taxon>
        <taxon>Pleosporomycetidae</taxon>
        <taxon>Pleosporales</taxon>
        <taxon>Pleosporineae</taxon>
        <taxon>Phaeosphaeriaceae</taxon>
        <taxon>Setomelanomma</taxon>
    </lineage>
</organism>
<feature type="region of interest" description="Disordered" evidence="1">
    <location>
        <begin position="268"/>
        <end position="313"/>
    </location>
</feature>
<gene>
    <name evidence="2" type="ORF">EK21DRAFT_81436</name>
</gene>
<evidence type="ECO:0000313" key="2">
    <source>
        <dbReference type="EMBL" id="KAF2023197.1"/>
    </source>
</evidence>
<feature type="compositionally biased region" description="Basic residues" evidence="1">
    <location>
        <begin position="30"/>
        <end position="49"/>
    </location>
</feature>
<dbReference type="Proteomes" id="UP000799777">
    <property type="component" value="Unassembled WGS sequence"/>
</dbReference>
<name>A0A9P4GXC2_9PLEO</name>
<dbReference type="OrthoDB" id="3769541at2759"/>
<dbReference type="AlphaFoldDB" id="A0A9P4GXC2"/>